<reference evidence="2 3" key="1">
    <citation type="journal article" date="2018" name="Front. Plant Sci.">
        <title>Red Clover (Trifolium pratense) and Zigzag Clover (T. medium) - A Picture of Genomic Similarities and Differences.</title>
        <authorList>
            <person name="Dluhosova J."/>
            <person name="Istvanek J."/>
            <person name="Nedelnik J."/>
            <person name="Repkova J."/>
        </authorList>
    </citation>
    <scope>NUCLEOTIDE SEQUENCE [LARGE SCALE GENOMIC DNA]</scope>
    <source>
        <strain evidence="3">cv. 10/8</strain>
        <tissue evidence="2">Leaf</tissue>
    </source>
</reference>
<proteinExistence type="predicted"/>
<accession>A0A392TNS4</accession>
<organism evidence="2 3">
    <name type="scientific">Trifolium medium</name>
    <dbReference type="NCBI Taxonomy" id="97028"/>
    <lineage>
        <taxon>Eukaryota</taxon>
        <taxon>Viridiplantae</taxon>
        <taxon>Streptophyta</taxon>
        <taxon>Embryophyta</taxon>
        <taxon>Tracheophyta</taxon>
        <taxon>Spermatophyta</taxon>
        <taxon>Magnoliopsida</taxon>
        <taxon>eudicotyledons</taxon>
        <taxon>Gunneridae</taxon>
        <taxon>Pentapetalae</taxon>
        <taxon>rosids</taxon>
        <taxon>fabids</taxon>
        <taxon>Fabales</taxon>
        <taxon>Fabaceae</taxon>
        <taxon>Papilionoideae</taxon>
        <taxon>50 kb inversion clade</taxon>
        <taxon>NPAAA clade</taxon>
        <taxon>Hologalegina</taxon>
        <taxon>IRL clade</taxon>
        <taxon>Trifolieae</taxon>
        <taxon>Trifolium</taxon>
    </lineage>
</organism>
<evidence type="ECO:0000313" key="3">
    <source>
        <dbReference type="Proteomes" id="UP000265520"/>
    </source>
</evidence>
<name>A0A392TNS4_9FABA</name>
<feature type="compositionally biased region" description="Polar residues" evidence="1">
    <location>
        <begin position="1"/>
        <end position="10"/>
    </location>
</feature>
<evidence type="ECO:0000313" key="2">
    <source>
        <dbReference type="EMBL" id="MCI62793.1"/>
    </source>
</evidence>
<feature type="compositionally biased region" description="Basic and acidic residues" evidence="1">
    <location>
        <begin position="17"/>
        <end position="29"/>
    </location>
</feature>
<comment type="caution">
    <text evidence="2">The sequence shown here is derived from an EMBL/GenBank/DDBJ whole genome shotgun (WGS) entry which is preliminary data.</text>
</comment>
<protein>
    <submittedName>
        <fullName evidence="2">Uncharacterized protein</fullName>
    </submittedName>
</protein>
<evidence type="ECO:0000256" key="1">
    <source>
        <dbReference type="SAM" id="MobiDB-lite"/>
    </source>
</evidence>
<sequence>MEKGSSSTNTGEEEEIDGARNKEHKEKSQIDAPPPSEITPESQITNEKST</sequence>
<keyword evidence="3" id="KW-1185">Reference proteome</keyword>
<dbReference type="Proteomes" id="UP000265520">
    <property type="component" value="Unassembled WGS sequence"/>
</dbReference>
<feature type="region of interest" description="Disordered" evidence="1">
    <location>
        <begin position="1"/>
        <end position="50"/>
    </location>
</feature>
<dbReference type="AlphaFoldDB" id="A0A392TNS4"/>
<dbReference type="EMBL" id="LXQA010625469">
    <property type="protein sequence ID" value="MCI62793.1"/>
    <property type="molecule type" value="Genomic_DNA"/>
</dbReference>
<feature type="non-terminal residue" evidence="2">
    <location>
        <position position="50"/>
    </location>
</feature>
<feature type="compositionally biased region" description="Polar residues" evidence="1">
    <location>
        <begin position="39"/>
        <end position="50"/>
    </location>
</feature>